<reference evidence="1" key="1">
    <citation type="submission" date="2021-06" db="EMBL/GenBank/DDBJ databases">
        <authorList>
            <person name="Kallberg Y."/>
            <person name="Tangrot J."/>
            <person name="Rosling A."/>
        </authorList>
    </citation>
    <scope>NUCLEOTIDE SEQUENCE</scope>
    <source>
        <strain evidence="1">UK204</strain>
    </source>
</reference>
<proteinExistence type="predicted"/>
<dbReference type="AlphaFoldDB" id="A0A9N8W7W4"/>
<comment type="caution">
    <text evidence="1">The sequence shown here is derived from an EMBL/GenBank/DDBJ whole genome shotgun (WGS) entry which is preliminary data.</text>
</comment>
<name>A0A9N8W7W4_9GLOM</name>
<accession>A0A9N8W7W4</accession>
<evidence type="ECO:0000313" key="1">
    <source>
        <dbReference type="EMBL" id="CAG8480017.1"/>
    </source>
</evidence>
<organism evidence="1 2">
    <name type="scientific">Funneliformis caledonium</name>
    <dbReference type="NCBI Taxonomy" id="1117310"/>
    <lineage>
        <taxon>Eukaryota</taxon>
        <taxon>Fungi</taxon>
        <taxon>Fungi incertae sedis</taxon>
        <taxon>Mucoromycota</taxon>
        <taxon>Glomeromycotina</taxon>
        <taxon>Glomeromycetes</taxon>
        <taxon>Glomerales</taxon>
        <taxon>Glomeraceae</taxon>
        <taxon>Funneliformis</taxon>
    </lineage>
</organism>
<sequence length="66" mass="7387">MTPLGTSKTLTVIAAKAFRTNNFAIIKWTRNQAPPLNSSSPSQYAPMPSSLMHLQKTMEVEEHETR</sequence>
<gene>
    <name evidence="1" type="ORF">FCALED_LOCUS2660</name>
</gene>
<protein>
    <submittedName>
        <fullName evidence="1">9581_t:CDS:1</fullName>
    </submittedName>
</protein>
<dbReference type="EMBL" id="CAJVPQ010000421">
    <property type="protein sequence ID" value="CAG8480017.1"/>
    <property type="molecule type" value="Genomic_DNA"/>
</dbReference>
<keyword evidence="2" id="KW-1185">Reference proteome</keyword>
<dbReference type="Proteomes" id="UP000789570">
    <property type="component" value="Unassembled WGS sequence"/>
</dbReference>
<evidence type="ECO:0000313" key="2">
    <source>
        <dbReference type="Proteomes" id="UP000789570"/>
    </source>
</evidence>